<dbReference type="GO" id="GO:0009016">
    <property type="term" value="F:succinyldiaminopimelate transaminase activity"/>
    <property type="evidence" value="ECO:0007669"/>
    <property type="project" value="UniProtKB-EC"/>
</dbReference>
<keyword evidence="2 5" id="KW-0032">Aminotransferase</keyword>
<dbReference type="CDD" id="cd00609">
    <property type="entry name" value="AAT_like"/>
    <property type="match status" value="1"/>
</dbReference>
<dbReference type="InterPro" id="IPR015421">
    <property type="entry name" value="PyrdxlP-dep_Trfase_major"/>
</dbReference>
<comment type="caution">
    <text evidence="5">The sequence shown here is derived from an EMBL/GenBank/DDBJ whole genome shotgun (WGS) entry which is preliminary data.</text>
</comment>
<evidence type="ECO:0000313" key="6">
    <source>
        <dbReference type="Proteomes" id="UP001589750"/>
    </source>
</evidence>
<dbReference type="EC" id="2.6.1.17" evidence="5"/>
<reference evidence="5 6" key="1">
    <citation type="submission" date="2024-09" db="EMBL/GenBank/DDBJ databases">
        <authorList>
            <person name="Sun Q."/>
            <person name="Mori K."/>
        </authorList>
    </citation>
    <scope>NUCLEOTIDE SEQUENCE [LARGE SCALE GENOMIC DNA]</scope>
    <source>
        <strain evidence="5 6">JCM 9626</strain>
    </source>
</reference>
<proteinExistence type="predicted"/>
<keyword evidence="3 5" id="KW-0808">Transferase</keyword>
<feature type="domain" description="Aminotransferase class I/classII large" evidence="4">
    <location>
        <begin position="26"/>
        <end position="365"/>
    </location>
</feature>
<evidence type="ECO:0000313" key="5">
    <source>
        <dbReference type="EMBL" id="MFB9313259.1"/>
    </source>
</evidence>
<dbReference type="InterPro" id="IPR015424">
    <property type="entry name" value="PyrdxlP-dep_Trfase"/>
</dbReference>
<dbReference type="InterPro" id="IPR004839">
    <property type="entry name" value="Aminotransferase_I/II_large"/>
</dbReference>
<dbReference type="PANTHER" id="PTHR42832:SF3">
    <property type="entry name" value="L-GLUTAMINE--4-(METHYLSULFANYL)-2-OXOBUTANOATE AMINOTRANSFERASE"/>
    <property type="match status" value="1"/>
</dbReference>
<dbReference type="EMBL" id="JBHMDG010000011">
    <property type="protein sequence ID" value="MFB9313259.1"/>
    <property type="molecule type" value="Genomic_DNA"/>
</dbReference>
<dbReference type="RefSeq" id="WP_140011431.1">
    <property type="nucleotide sequence ID" value="NZ_JBHMDG010000011.1"/>
</dbReference>
<dbReference type="NCBIfam" id="TIGR03539">
    <property type="entry name" value="DapC_actino"/>
    <property type="match status" value="1"/>
</dbReference>
<name>A0ABV5K942_9ACTN</name>
<dbReference type="PANTHER" id="PTHR42832">
    <property type="entry name" value="AMINO ACID AMINOTRANSFERASE"/>
    <property type="match status" value="1"/>
</dbReference>
<protein>
    <submittedName>
        <fullName evidence="5">Succinyldiaminopimelate transaminase</fullName>
        <ecNumber evidence="5">2.6.1.17</ecNumber>
    </submittedName>
</protein>
<evidence type="ECO:0000256" key="1">
    <source>
        <dbReference type="ARBA" id="ARBA00001933"/>
    </source>
</evidence>
<comment type="cofactor">
    <cofactor evidence="1">
        <name>pyridoxal 5'-phosphate</name>
        <dbReference type="ChEBI" id="CHEBI:597326"/>
    </cofactor>
</comment>
<accession>A0ABV5K942</accession>
<keyword evidence="6" id="KW-1185">Reference proteome</keyword>
<evidence type="ECO:0000256" key="3">
    <source>
        <dbReference type="ARBA" id="ARBA00022679"/>
    </source>
</evidence>
<dbReference type="Gene3D" id="3.40.640.10">
    <property type="entry name" value="Type I PLP-dependent aspartate aminotransferase-like (Major domain)"/>
    <property type="match status" value="1"/>
</dbReference>
<evidence type="ECO:0000259" key="4">
    <source>
        <dbReference type="Pfam" id="PF00155"/>
    </source>
</evidence>
<gene>
    <name evidence="5" type="primary">dapC</name>
    <name evidence="5" type="ORF">ACFFRI_09410</name>
</gene>
<sequence>MSPGQPGWHAGVAAVRERAAGSGLPVVDLSVGAPVDPTPEVVRRALAEHADAPGYPLTIGVPGLREAYVSWLATTHGVRGLVPEQTLPTVGSKELIGTLPLLLLGSDPTVRPGPVAIPALAYPTYAVGARLAGRDVVTVDGLDDLRALPVAPALLWLNSPANPTGRVQSPAELAAIVAHARERGTIVVSDECYLDLGWEVEAATVLHDDVSGGSTTGLIAVHSLSKRSNLAGYRCGFVAGDHALVAGLTAVRRDLGLIMPGPQQAASIAALGDEIHVVEQRARYGARRDVLRAALVAGGFRVDHSEAGLYLWATRGEPSGVTTGWLADRGVVSVDGRSYGPTGEQHVRLAITATDDDVATAAERITATGPPTTGPERIGA</sequence>
<dbReference type="InterPro" id="IPR019880">
    <property type="entry name" value="OxyQ"/>
</dbReference>
<organism evidence="5 6">
    <name type="scientific">Nocardioides plantarum</name>
    <dbReference type="NCBI Taxonomy" id="29299"/>
    <lineage>
        <taxon>Bacteria</taxon>
        <taxon>Bacillati</taxon>
        <taxon>Actinomycetota</taxon>
        <taxon>Actinomycetes</taxon>
        <taxon>Propionibacteriales</taxon>
        <taxon>Nocardioidaceae</taxon>
        <taxon>Nocardioides</taxon>
    </lineage>
</organism>
<dbReference type="InterPro" id="IPR050881">
    <property type="entry name" value="LL-DAP_aminotransferase"/>
</dbReference>
<evidence type="ECO:0000256" key="2">
    <source>
        <dbReference type="ARBA" id="ARBA00022576"/>
    </source>
</evidence>
<dbReference type="Proteomes" id="UP001589750">
    <property type="component" value="Unassembled WGS sequence"/>
</dbReference>
<dbReference type="Pfam" id="PF00155">
    <property type="entry name" value="Aminotran_1_2"/>
    <property type="match status" value="1"/>
</dbReference>
<dbReference type="SUPFAM" id="SSF53383">
    <property type="entry name" value="PLP-dependent transferases"/>
    <property type="match status" value="1"/>
</dbReference>